<dbReference type="RefSeq" id="YP_009812616.1">
    <property type="nucleotide sequence ID" value="NC_048068.1"/>
</dbReference>
<name>A0A385UGS2_9CAUD</name>
<proteinExistence type="predicted"/>
<dbReference type="EMBL" id="MH727556">
    <property type="protein sequence ID" value="AYB70120.1"/>
    <property type="molecule type" value="Genomic_DNA"/>
</dbReference>
<dbReference type="KEGG" id="vg:55003685"/>
<accession>A0A385UGS2</accession>
<dbReference type="Proteomes" id="UP000279330">
    <property type="component" value="Segment"/>
</dbReference>
<keyword evidence="2" id="KW-1185">Reference proteome</keyword>
<reference evidence="1 2" key="1">
    <citation type="submission" date="2018-08" db="EMBL/GenBank/DDBJ databases">
        <authorList>
            <person name="Miller G.E."/>
            <person name="Abrahams R."/>
            <person name="Bazan D.C."/>
            <person name="Beglau B.C."/>
            <person name="Blaylock E.C."/>
            <person name="Choi J.D."/>
            <person name="Grewal S.K."/>
            <person name="Hernandez E.V."/>
            <person name="Kim D.J."/>
            <person name="Kim K."/>
            <person name="Lee Y."/>
            <person name="Linde M.K."/>
            <person name="Lopez M.B."/>
            <person name="Pangalila E."/>
            <person name="Parker M.A."/>
            <person name="Specht R.C."/>
            <person name="Teng M.C."/>
            <person name="Toledo B."/>
            <person name="Tran S."/>
            <person name="Yu H."/>
            <person name="Kalaj N."/>
            <person name="Muthiah A.S."/>
            <person name="Dean N.S."/>
            <person name="Diaz A."/>
            <person name="Garlena R.A."/>
            <person name="Russell D.A."/>
            <person name="Pope W.H."/>
            <person name="Jacobs-Sera D."/>
            <person name="Hatfull G.F."/>
        </authorList>
    </citation>
    <scope>NUCLEOTIDE SEQUENCE [LARGE SCALE GENOMIC DNA]</scope>
</reference>
<dbReference type="GeneID" id="55003685"/>
<sequence>MAKRERPRFIPPRLGKRDFDRTATIPRWFLREAVTAFGLSPYDIAAFCIIADNLDADGASRTAVTLIATRGGMSEGGAAKAVERLIAADLIHTLDTPKKGHIMRYAIAPEIPWYDR</sequence>
<protein>
    <submittedName>
        <fullName evidence="1">Helix-turn-helix DNA binding protein</fullName>
    </submittedName>
</protein>
<organism evidence="1 2">
    <name type="scientific">Microbacterium phage OneinaGillian</name>
    <dbReference type="NCBI Taxonomy" id="2301604"/>
    <lineage>
        <taxon>Viruses</taxon>
        <taxon>Duplodnaviria</taxon>
        <taxon>Heunggongvirae</taxon>
        <taxon>Uroviricota</taxon>
        <taxon>Caudoviricetes</taxon>
        <taxon>Gillianvirus</taxon>
        <taxon>Gillianvirus oneinagillian</taxon>
    </lineage>
</organism>
<evidence type="ECO:0000313" key="1">
    <source>
        <dbReference type="EMBL" id="AYB70120.1"/>
    </source>
</evidence>
<gene>
    <name evidence="1" type="primary">10</name>
    <name evidence="1" type="ORF">SEA_ONEIAGILLIAN_10</name>
</gene>
<evidence type="ECO:0000313" key="2">
    <source>
        <dbReference type="Proteomes" id="UP000279330"/>
    </source>
</evidence>